<gene>
    <name evidence="2" type="ORF">D4A81_08485</name>
</gene>
<name>A0A385Q101_9FIRM</name>
<dbReference type="Gene3D" id="2.130.10.10">
    <property type="entry name" value="YVTN repeat-like/Quinoprotein amine dehydrogenase"/>
    <property type="match status" value="1"/>
</dbReference>
<organism evidence="2 3">
    <name type="scientific">Lachnoanaerobaculum umeaense</name>
    <dbReference type="NCBI Taxonomy" id="617123"/>
    <lineage>
        <taxon>Bacteria</taxon>
        <taxon>Bacillati</taxon>
        <taxon>Bacillota</taxon>
        <taxon>Clostridia</taxon>
        <taxon>Lachnospirales</taxon>
        <taxon>Lachnospiraceae</taxon>
        <taxon>Lachnoanaerobaculum</taxon>
    </lineage>
</organism>
<dbReference type="PROSITE" id="PS51257">
    <property type="entry name" value="PROKAR_LIPOPROTEIN"/>
    <property type="match status" value="1"/>
</dbReference>
<dbReference type="InterPro" id="IPR038434">
    <property type="entry name" value="YARHG_sf"/>
</dbReference>
<feature type="compositionally biased region" description="Basic residues" evidence="1">
    <location>
        <begin position="52"/>
        <end position="63"/>
    </location>
</feature>
<dbReference type="InterPro" id="IPR015943">
    <property type="entry name" value="WD40/YVTN_repeat-like_dom_sf"/>
</dbReference>
<dbReference type="SMART" id="SM01324">
    <property type="entry name" value="YARHG"/>
    <property type="match status" value="1"/>
</dbReference>
<dbReference type="InterPro" id="IPR032485">
    <property type="entry name" value="LRP1-like_beta_prop"/>
</dbReference>
<reference evidence="2 3" key="1">
    <citation type="submission" date="2018-09" db="EMBL/GenBank/DDBJ databases">
        <title>Genome sequencing of Lachnoanaerobaculum umeaense DSM 23576.</title>
        <authorList>
            <person name="Kook J.-K."/>
            <person name="Park S.-N."/>
            <person name="Lim Y.K."/>
        </authorList>
    </citation>
    <scope>NUCLEOTIDE SEQUENCE [LARGE SCALE GENOMIC DNA]</scope>
    <source>
        <strain evidence="3">DSM 23576 \ CCUG 58757</strain>
    </source>
</reference>
<evidence type="ECO:0000313" key="3">
    <source>
        <dbReference type="Proteomes" id="UP000265562"/>
    </source>
</evidence>
<dbReference type="RefSeq" id="WP_111525491.1">
    <property type="nucleotide sequence ID" value="NZ_CP032364.1"/>
</dbReference>
<dbReference type="KEGG" id="lua:D4A81_08485"/>
<protein>
    <submittedName>
        <fullName evidence="2">YARHG domain-containing protein</fullName>
    </submittedName>
</protein>
<dbReference type="Pfam" id="PF13308">
    <property type="entry name" value="YARHG"/>
    <property type="match status" value="1"/>
</dbReference>
<feature type="compositionally biased region" description="Basic and acidic residues" evidence="1">
    <location>
        <begin position="32"/>
        <end position="51"/>
    </location>
</feature>
<dbReference type="SUPFAM" id="SSF69304">
    <property type="entry name" value="Tricorn protease N-terminal domain"/>
    <property type="match status" value="1"/>
</dbReference>
<dbReference type="InterPro" id="IPR025582">
    <property type="entry name" value="YARHG_dom"/>
</dbReference>
<feature type="region of interest" description="Disordered" evidence="1">
    <location>
        <begin position="32"/>
        <end position="66"/>
    </location>
</feature>
<evidence type="ECO:0000256" key="1">
    <source>
        <dbReference type="SAM" id="MobiDB-lite"/>
    </source>
</evidence>
<accession>A0A385Q101</accession>
<dbReference type="Gene3D" id="1.20.58.1690">
    <property type="match status" value="1"/>
</dbReference>
<dbReference type="Pfam" id="PF16472">
    <property type="entry name" value="DUF5050"/>
    <property type="match status" value="1"/>
</dbReference>
<keyword evidence="3" id="KW-1185">Reference proteome</keyword>
<dbReference type="EMBL" id="CP032364">
    <property type="protein sequence ID" value="AYA99972.1"/>
    <property type="molecule type" value="Genomic_DNA"/>
</dbReference>
<evidence type="ECO:0000313" key="2">
    <source>
        <dbReference type="EMBL" id="AYA99972.1"/>
    </source>
</evidence>
<dbReference type="Proteomes" id="UP000265562">
    <property type="component" value="Chromosome"/>
</dbReference>
<dbReference type="OrthoDB" id="517663at2"/>
<sequence>MKRMNLFKKSIILAISIVSVGMLFTGCSIGKGESDKKNERTSEDEDYTKAGKKDKKRDKKNKKEAKELKNTAVNDGNLVGNMVCYGRMVNNGDSYYFRNPKDQERIYSVDMSGNVRRISGNIFMKDMHILDGNIYYANTNTGDQKDVNFIDHNLYRYSISTGENTRLTSLDFGVGDDSWLSFESLVDNYCYFSYSNGQDGIYHICRVNTEGQDFAELFTIPTGQNVGNPNVSVVDKRYVYFLTKDGLNCYDMETKQNSVAIPGFDCQNYIIYDGTLYYTEEDPYLRSSDLTGGNQKTVYDGSGIGFFADSVQFNIYDETIYVLEKSSEQKMGSLKKMTLDGNDVVDIAEDINWFNIVNGNVFLRYWDGKSKPDTELYTYNIAANTPIGQMVNFDAAIANAKPEVEMPQINDYIFSDSSTRVLTDAEVNALDQNIARYALNEIYARRGRKFKDQELQNYFNGKSWYVGTIEPENFDENSLSAIEKENTKKLEIRKSGRMVTSNASLPEAKYLPYLKDENISLATKETTFWGEEEIANKYKNKVGYGTWINGKIYDRGDYYELTNVSLYTPFLYSSKPTYDIIQQVGVVDNWDYTGTYQLDNGKWYIIGDSDKTYDYEFYKGSIYVRKDAIIYTGYSHLGSEYSPHELKDVLGELMSQGEIDCYILDVDENGYIKALAHREWG</sequence>
<proteinExistence type="predicted"/>
<dbReference type="AlphaFoldDB" id="A0A385Q101"/>